<comment type="subcellular location">
    <subcellularLocation>
        <location evidence="2">Cell membrane</location>
        <topology evidence="2">Multi-pass membrane protein</topology>
    </subcellularLocation>
    <subcellularLocation>
        <location evidence="1 9">Mitochondrion matrix</location>
    </subcellularLocation>
</comment>
<dbReference type="CDD" id="cd17323">
    <property type="entry name" value="MFS_Tpo1_MDR_like"/>
    <property type="match status" value="1"/>
</dbReference>
<evidence type="ECO:0000256" key="6">
    <source>
        <dbReference type="ARBA" id="ARBA00023128"/>
    </source>
</evidence>
<dbReference type="GO" id="GO:0022857">
    <property type="term" value="F:transmembrane transporter activity"/>
    <property type="evidence" value="ECO:0007669"/>
    <property type="project" value="InterPro"/>
</dbReference>
<dbReference type="FunFam" id="1.10.150.250:FF:000002">
    <property type="entry name" value="Succinate dehydrogenase assembly factor 2, mitochondrial"/>
    <property type="match status" value="1"/>
</dbReference>
<feature type="region of interest" description="Disordered" evidence="10">
    <location>
        <begin position="201"/>
        <end position="242"/>
    </location>
</feature>
<evidence type="ECO:0000256" key="4">
    <source>
        <dbReference type="ARBA" id="ARBA00022692"/>
    </source>
</evidence>
<dbReference type="VEuPathDB" id="FungiDB:PV10_04240"/>
<feature type="transmembrane region" description="Helical" evidence="11">
    <location>
        <begin position="468"/>
        <end position="486"/>
    </location>
</feature>
<dbReference type="GO" id="GO:0006121">
    <property type="term" value="P:mitochondrial electron transport, succinate to ubiquinone"/>
    <property type="evidence" value="ECO:0007669"/>
    <property type="project" value="UniProtKB-UniRule"/>
</dbReference>
<evidence type="ECO:0000259" key="12">
    <source>
        <dbReference type="PROSITE" id="PS50850"/>
    </source>
</evidence>
<evidence type="ECO:0000313" key="14">
    <source>
        <dbReference type="Proteomes" id="UP000288859"/>
    </source>
</evidence>
<dbReference type="InterPro" id="IPR028882">
    <property type="entry name" value="SDHAF2"/>
</dbReference>
<dbReference type="SUPFAM" id="SSF109910">
    <property type="entry name" value="YgfY-like"/>
    <property type="match status" value="1"/>
</dbReference>
<evidence type="ECO:0000256" key="3">
    <source>
        <dbReference type="ARBA" id="ARBA00008335"/>
    </source>
</evidence>
<feature type="transmembrane region" description="Helical" evidence="11">
    <location>
        <begin position="750"/>
        <end position="772"/>
    </location>
</feature>
<dbReference type="PANTHER" id="PTHR23502">
    <property type="entry name" value="MAJOR FACILITATOR SUPERFAMILY"/>
    <property type="match status" value="1"/>
</dbReference>
<gene>
    <name evidence="13" type="ORF">B0A52_04812</name>
</gene>
<dbReference type="InterPro" id="IPR036259">
    <property type="entry name" value="MFS_trans_sf"/>
</dbReference>
<feature type="transmembrane region" description="Helical" evidence="11">
    <location>
        <begin position="436"/>
        <end position="456"/>
    </location>
</feature>
<keyword evidence="7 11" id="KW-0472">Membrane</keyword>
<dbReference type="HAMAP" id="MF_03057">
    <property type="entry name" value="SDHAF2"/>
    <property type="match status" value="1"/>
</dbReference>
<dbReference type="InterPro" id="IPR011701">
    <property type="entry name" value="MFS"/>
</dbReference>
<evidence type="ECO:0000256" key="7">
    <source>
        <dbReference type="ARBA" id="ARBA00023136"/>
    </source>
</evidence>
<evidence type="ECO:0000256" key="1">
    <source>
        <dbReference type="ARBA" id="ARBA00004305"/>
    </source>
</evidence>
<dbReference type="FunFam" id="1.20.1250.20:FF:000082">
    <property type="entry name" value="MFS multidrug transporter, putative"/>
    <property type="match status" value="1"/>
</dbReference>
<comment type="function">
    <text evidence="9">Plays an essential role in the assembly of succinate dehydrogenase (SDH), an enzyme complex (also referred to as respiratory complex II) that is a component of both the tricarboxylic acid (TCA) cycle and the mitochondrial electron transport chain, and which couples the oxidation of succinate to fumarate with the reduction of ubiquinone (coenzyme Q) to ubiquinol. Required for flavinylation (covalent attachment of FAD) of the flavoprotein subunit of the SDH catalytic dimer.</text>
</comment>
<sequence length="846" mass="94072">MNPTRVLQRSLARSSLGSSFARRGISTSTARFNDRVHSNAAEYRMDQTEKADNPHMTNTNSAITNDMPSVGSDSAPPEFLSSVDPKFVPQDKQPENTKRMTGGTQESNPDKVSQSEFGVGEMEGISFRVEPLKRTGEDVTTMRARLLYQSRKRGTLESDLLLSTFAAANLSKMNKEQLQQYDAFLDENDWDIYYWATQSPAGSPTSLETAEGSVQNKPNTTQETSSTPAQTQQTDAWRQGAPRSGEWAQAVGAFKPAYRPVPQRWKESEILKLVRKHVKDRSAGGVLNIGASDKNAGGGGLGKMPEVQTFDPDEGFFALAAGIPSHSSKSSLLNSPVLEALTQSCYDGHSYHRDQEADADNGSPPEVDGQGSSEKSFMVTGFDGPDDPMNPKNMSVARKWLIVMTIALGSLCVTCTSSLYTITYDQMNPEFGISRLTATLGLSLFVFGLGISPMVLGPLSEFYGRRPIYILAYLFFTIWLIPSAVAKNIETMLIARFFDGLSGSAFLSVAGGTVGDMFTRDKLQAPMMVYSAAPFLGPSIGPIVGGFINQYASWRWSYYVLIIWSGVMLICMIFLVPETYMPVVLRNKARKLRKDTGDDRWKAQIEVHEKSVAMTVLRSLPRPFMLLFMDPMCFNLCLFTSIVLGILYLFFGAFHLVFREVYNFELYQIGLSFVGLLTGMLIGIFSDPIWQWNYRRLLRNYEAKTGEPKSEPEFRLPPTIIGSWFSVSGLFMFAWTIYSSVHWIVPEIAIAMFGCGVILIFSGVFTFLVEAFPLYAASALSANSFARSSFAGAFPLFGVQMYRKLGFHWATTLLAFLTLMMAPFPYIFFIYGKRLRAKSRFSPTPL</sequence>
<dbReference type="InterPro" id="IPR005631">
    <property type="entry name" value="SDH"/>
</dbReference>
<proteinExistence type="inferred from homology"/>
<comment type="similarity">
    <text evidence="3">Belongs to the major facilitator superfamily.</text>
</comment>
<feature type="compositionally biased region" description="Polar residues" evidence="10">
    <location>
        <begin position="201"/>
        <end position="236"/>
    </location>
</feature>
<dbReference type="GO" id="GO:0042908">
    <property type="term" value="P:xenobiotic transport"/>
    <property type="evidence" value="ECO:0007669"/>
    <property type="project" value="UniProtKB-ARBA"/>
</dbReference>
<evidence type="ECO:0000313" key="13">
    <source>
        <dbReference type="EMBL" id="RVX71238.1"/>
    </source>
</evidence>
<dbReference type="SUPFAM" id="SSF103473">
    <property type="entry name" value="MFS general substrate transporter"/>
    <property type="match status" value="1"/>
</dbReference>
<dbReference type="InterPro" id="IPR036714">
    <property type="entry name" value="SDH_sf"/>
</dbReference>
<dbReference type="OrthoDB" id="3561359at2759"/>
<feature type="compositionally biased region" description="Polar residues" evidence="10">
    <location>
        <begin position="102"/>
        <end position="114"/>
    </location>
</feature>
<dbReference type="PANTHER" id="PTHR23502:SF7">
    <property type="entry name" value="DRUG_PROTON ANTIPORTER YHK8-RELATED"/>
    <property type="match status" value="1"/>
</dbReference>
<comment type="subunit">
    <text evidence="9">Interacts with the flavoprotein subunit within the SDH catalytic dimer.</text>
</comment>
<feature type="transmembrane region" description="Helical" evidence="11">
    <location>
        <begin position="492"/>
        <end position="515"/>
    </location>
</feature>
<feature type="transmembrane region" description="Helical" evidence="11">
    <location>
        <begin position="666"/>
        <end position="690"/>
    </location>
</feature>
<dbReference type="Pfam" id="PF07690">
    <property type="entry name" value="MFS_1"/>
    <property type="match status" value="1"/>
</dbReference>
<dbReference type="PROSITE" id="PS50850">
    <property type="entry name" value="MFS"/>
    <property type="match status" value="1"/>
</dbReference>
<evidence type="ECO:0000256" key="5">
    <source>
        <dbReference type="ARBA" id="ARBA00022989"/>
    </source>
</evidence>
<evidence type="ECO:0000256" key="2">
    <source>
        <dbReference type="ARBA" id="ARBA00004651"/>
    </source>
</evidence>
<keyword evidence="4 11" id="KW-0812">Transmembrane</keyword>
<dbReference type="GO" id="GO:0140115">
    <property type="term" value="P:export across plasma membrane"/>
    <property type="evidence" value="ECO:0007669"/>
    <property type="project" value="UniProtKB-ARBA"/>
</dbReference>
<dbReference type="EMBL" id="NAJM01000018">
    <property type="protein sequence ID" value="RVX71238.1"/>
    <property type="molecule type" value="Genomic_DNA"/>
</dbReference>
<feature type="domain" description="Major facilitator superfamily (MFS) profile" evidence="12">
    <location>
        <begin position="402"/>
        <end position="835"/>
    </location>
</feature>
<feature type="transmembrane region" description="Helical" evidence="11">
    <location>
        <begin position="719"/>
        <end position="738"/>
    </location>
</feature>
<comment type="caution">
    <text evidence="13">The sequence shown here is derived from an EMBL/GenBank/DDBJ whole genome shotgun (WGS) entry which is preliminary data.</text>
</comment>
<organism evidence="13 14">
    <name type="scientific">Exophiala mesophila</name>
    <name type="common">Black yeast-like fungus</name>
    <dbReference type="NCBI Taxonomy" id="212818"/>
    <lineage>
        <taxon>Eukaryota</taxon>
        <taxon>Fungi</taxon>
        <taxon>Dikarya</taxon>
        <taxon>Ascomycota</taxon>
        <taxon>Pezizomycotina</taxon>
        <taxon>Eurotiomycetes</taxon>
        <taxon>Chaetothyriomycetidae</taxon>
        <taxon>Chaetothyriales</taxon>
        <taxon>Herpotrichiellaceae</taxon>
        <taxon>Exophiala</taxon>
    </lineage>
</organism>
<feature type="transmembrane region" description="Helical" evidence="11">
    <location>
        <begin position="558"/>
        <end position="585"/>
    </location>
</feature>
<evidence type="ECO:0000256" key="8">
    <source>
        <dbReference type="ARBA" id="ARBA00023186"/>
    </source>
</evidence>
<keyword evidence="6 9" id="KW-0496">Mitochondrion</keyword>
<feature type="transmembrane region" description="Helical" evidence="11">
    <location>
        <begin position="527"/>
        <end position="552"/>
    </location>
</feature>
<dbReference type="VEuPathDB" id="FungiDB:PV10_04239"/>
<dbReference type="GO" id="GO:0005759">
    <property type="term" value="C:mitochondrial matrix"/>
    <property type="evidence" value="ECO:0007669"/>
    <property type="project" value="UniProtKB-SubCell"/>
</dbReference>
<reference evidence="13 14" key="1">
    <citation type="submission" date="2017-03" db="EMBL/GenBank/DDBJ databases">
        <title>Genomes of endolithic fungi from Antarctica.</title>
        <authorList>
            <person name="Coleine C."/>
            <person name="Masonjones S."/>
            <person name="Stajich J.E."/>
        </authorList>
    </citation>
    <scope>NUCLEOTIDE SEQUENCE [LARGE SCALE GENOMIC DNA]</scope>
    <source>
        <strain evidence="13 14">CCFEE 6314</strain>
    </source>
</reference>
<dbReference type="Gene3D" id="1.20.1250.20">
    <property type="entry name" value="MFS general substrate transporter like domains"/>
    <property type="match status" value="1"/>
</dbReference>
<feature type="region of interest" description="Disordered" evidence="10">
    <location>
        <begin position="352"/>
        <end position="374"/>
    </location>
</feature>
<dbReference type="Gene3D" id="1.10.150.250">
    <property type="entry name" value="Flavinator of succinate dehydrogenase"/>
    <property type="match status" value="1"/>
</dbReference>
<dbReference type="PROSITE" id="PS00216">
    <property type="entry name" value="SUGAR_TRANSPORT_1"/>
    <property type="match status" value="1"/>
</dbReference>
<evidence type="ECO:0000256" key="9">
    <source>
        <dbReference type="HAMAP-Rule" id="MF_03057"/>
    </source>
</evidence>
<dbReference type="GO" id="GO:0005886">
    <property type="term" value="C:plasma membrane"/>
    <property type="evidence" value="ECO:0007669"/>
    <property type="project" value="UniProtKB-SubCell"/>
</dbReference>
<feature type="transmembrane region" description="Helical" evidence="11">
    <location>
        <begin position="808"/>
        <end position="831"/>
    </location>
</feature>
<keyword evidence="5 11" id="KW-1133">Transmembrane helix</keyword>
<dbReference type="InterPro" id="IPR005829">
    <property type="entry name" value="Sugar_transporter_CS"/>
</dbReference>
<evidence type="ECO:0000256" key="11">
    <source>
        <dbReference type="SAM" id="Phobius"/>
    </source>
</evidence>
<dbReference type="InterPro" id="IPR020846">
    <property type="entry name" value="MFS_dom"/>
</dbReference>
<dbReference type="Pfam" id="PF03937">
    <property type="entry name" value="Sdh5"/>
    <property type="match status" value="1"/>
</dbReference>
<comment type="similarity">
    <text evidence="9">Belongs to the SDHAF2 family.</text>
</comment>
<feature type="region of interest" description="Disordered" evidence="10">
    <location>
        <begin position="84"/>
        <end position="114"/>
    </location>
</feature>
<keyword evidence="8 9" id="KW-0143">Chaperone</keyword>
<dbReference type="Proteomes" id="UP000288859">
    <property type="component" value="Unassembled WGS sequence"/>
</dbReference>
<dbReference type="AlphaFoldDB" id="A0A438N678"/>
<protein>
    <recommendedName>
        <fullName evidence="9">Succinate dehydrogenase assembly factor 2, mitochondrial</fullName>
        <shortName evidence="9">SDH assembly factor 2</shortName>
        <shortName evidence="9">SDHAF2</shortName>
    </recommendedName>
</protein>
<name>A0A438N678_EXOME</name>
<feature type="transmembrane region" description="Helical" evidence="11">
    <location>
        <begin position="632"/>
        <end position="654"/>
    </location>
</feature>
<accession>A0A438N678</accession>
<evidence type="ECO:0000256" key="10">
    <source>
        <dbReference type="SAM" id="MobiDB-lite"/>
    </source>
</evidence>
<feature type="transmembrane region" description="Helical" evidence="11">
    <location>
        <begin position="400"/>
        <end position="424"/>
    </location>
</feature>